<gene>
    <name evidence="6" type="ORF">D4A47_05755</name>
</gene>
<sequence>MQLEVGSILEGKVTGITKFGAFIELPGGKTGMVHISEVASSYVKEISDYLSMGQMVKVKVIGITPEGKVSLSIKQVAPAPAAAERPNTPRPFRQGGPGAPGDRPARPPYQRRPPREVSYGFDRRQDITSENMSFEDMMSKFKQKSEDKMSDLKKYTDMKRGTARSRNSPK</sequence>
<feature type="domain" description="S1 motif" evidence="5">
    <location>
        <begin position="6"/>
        <end position="74"/>
    </location>
</feature>
<dbReference type="InterPro" id="IPR003029">
    <property type="entry name" value="S1_domain"/>
</dbReference>
<evidence type="ECO:0000256" key="4">
    <source>
        <dbReference type="SAM" id="MobiDB-lite"/>
    </source>
</evidence>
<accession>A0A498CRK1</accession>
<keyword evidence="7" id="KW-1185">Reference proteome</keyword>
<keyword evidence="2" id="KW-0689">Ribosomal protein</keyword>
<dbReference type="InterPro" id="IPR012340">
    <property type="entry name" value="NA-bd_OB-fold"/>
</dbReference>
<feature type="compositionally biased region" description="Basic residues" evidence="4">
    <location>
        <begin position="161"/>
        <end position="170"/>
    </location>
</feature>
<dbReference type="PANTHER" id="PTHR10724:SF7">
    <property type="entry name" value="SMALL RIBOSOMAL SUBUNIT PROTEIN BS1C"/>
    <property type="match status" value="1"/>
</dbReference>
<dbReference type="GO" id="GO:1990904">
    <property type="term" value="C:ribonucleoprotein complex"/>
    <property type="evidence" value="ECO:0007669"/>
    <property type="project" value="UniProtKB-KW"/>
</dbReference>
<dbReference type="InterPro" id="IPR050437">
    <property type="entry name" value="Ribos_protein_bS1-like"/>
</dbReference>
<feature type="compositionally biased region" description="Basic and acidic residues" evidence="4">
    <location>
        <begin position="137"/>
        <end position="160"/>
    </location>
</feature>
<dbReference type="PROSITE" id="PS50126">
    <property type="entry name" value="S1"/>
    <property type="match status" value="1"/>
</dbReference>
<evidence type="ECO:0000313" key="6">
    <source>
        <dbReference type="EMBL" id="RLL12475.1"/>
    </source>
</evidence>
<dbReference type="GO" id="GO:0003729">
    <property type="term" value="F:mRNA binding"/>
    <property type="evidence" value="ECO:0007669"/>
    <property type="project" value="TreeGrafter"/>
</dbReference>
<evidence type="ECO:0000256" key="3">
    <source>
        <dbReference type="ARBA" id="ARBA00023274"/>
    </source>
</evidence>
<keyword evidence="3" id="KW-0687">Ribonucleoprotein</keyword>
<protein>
    <submittedName>
        <fullName evidence="6">S1 RNA-binding domain-containing protein</fullName>
    </submittedName>
</protein>
<evidence type="ECO:0000259" key="5">
    <source>
        <dbReference type="PROSITE" id="PS50126"/>
    </source>
</evidence>
<dbReference type="AlphaFoldDB" id="A0A498CRK1"/>
<dbReference type="SUPFAM" id="SSF50249">
    <property type="entry name" value="Nucleic acid-binding proteins"/>
    <property type="match status" value="1"/>
</dbReference>
<comment type="caution">
    <text evidence="6">The sequence shown here is derived from an EMBL/GenBank/DDBJ whole genome shotgun (WGS) entry which is preliminary data.</text>
</comment>
<evidence type="ECO:0000313" key="7">
    <source>
        <dbReference type="Proteomes" id="UP000276301"/>
    </source>
</evidence>
<feature type="region of interest" description="Disordered" evidence="4">
    <location>
        <begin position="75"/>
        <end position="170"/>
    </location>
</feature>
<dbReference type="GO" id="GO:0005840">
    <property type="term" value="C:ribosome"/>
    <property type="evidence" value="ECO:0007669"/>
    <property type="project" value="UniProtKB-KW"/>
</dbReference>
<evidence type="ECO:0000256" key="2">
    <source>
        <dbReference type="ARBA" id="ARBA00022980"/>
    </source>
</evidence>
<reference evidence="6 7" key="1">
    <citation type="submission" date="2018-10" db="EMBL/GenBank/DDBJ databases">
        <title>Anaerotruncus faecis sp. nov., isolated from human feces.</title>
        <authorList>
            <person name="Wang Y.-J."/>
        </authorList>
    </citation>
    <scope>NUCLEOTIDE SEQUENCE [LARGE SCALE GENOMIC DNA]</scope>
    <source>
        <strain evidence="6 7">22A2-44</strain>
    </source>
</reference>
<dbReference type="Gene3D" id="2.40.50.140">
    <property type="entry name" value="Nucleic acid-binding proteins"/>
    <property type="match status" value="1"/>
</dbReference>
<name>A0A498CRK1_9FIRM</name>
<comment type="similarity">
    <text evidence="1">Belongs to the bacterial ribosomal protein bS1 family.</text>
</comment>
<evidence type="ECO:0000256" key="1">
    <source>
        <dbReference type="ARBA" id="ARBA00006767"/>
    </source>
</evidence>
<dbReference type="CDD" id="cd05692">
    <property type="entry name" value="S1_RPS1_repeat_hs4"/>
    <property type="match status" value="1"/>
</dbReference>
<dbReference type="PANTHER" id="PTHR10724">
    <property type="entry name" value="30S RIBOSOMAL PROTEIN S1"/>
    <property type="match status" value="1"/>
</dbReference>
<organism evidence="6 7">
    <name type="scientific">Anaerotruncus massiliensis</name>
    <name type="common">ex Liu et al. 2021</name>
    <dbReference type="NCBI Taxonomy" id="2321404"/>
    <lineage>
        <taxon>Bacteria</taxon>
        <taxon>Bacillati</taxon>
        <taxon>Bacillota</taxon>
        <taxon>Clostridia</taxon>
        <taxon>Eubacteriales</taxon>
        <taxon>Oscillospiraceae</taxon>
        <taxon>Anaerotruncus</taxon>
    </lineage>
</organism>
<dbReference type="Pfam" id="PF00575">
    <property type="entry name" value="S1"/>
    <property type="match status" value="1"/>
</dbReference>
<dbReference type="GO" id="GO:0006412">
    <property type="term" value="P:translation"/>
    <property type="evidence" value="ECO:0007669"/>
    <property type="project" value="TreeGrafter"/>
</dbReference>
<dbReference type="RefSeq" id="WP_101551421.1">
    <property type="nucleotide sequence ID" value="NZ_DBFBJK010000130.1"/>
</dbReference>
<dbReference type="SMART" id="SM00316">
    <property type="entry name" value="S1"/>
    <property type="match status" value="1"/>
</dbReference>
<dbReference type="GO" id="GO:0003735">
    <property type="term" value="F:structural constituent of ribosome"/>
    <property type="evidence" value="ECO:0007669"/>
    <property type="project" value="TreeGrafter"/>
</dbReference>
<dbReference type="Proteomes" id="UP000276301">
    <property type="component" value="Unassembled WGS sequence"/>
</dbReference>
<dbReference type="EMBL" id="RCHT01000006">
    <property type="protein sequence ID" value="RLL12475.1"/>
    <property type="molecule type" value="Genomic_DNA"/>
</dbReference>
<proteinExistence type="inferred from homology"/>